<organism evidence="1 2">
    <name type="scientific">Heterorhabditis bacteriophora</name>
    <name type="common">Entomopathogenic nematode worm</name>
    <dbReference type="NCBI Taxonomy" id="37862"/>
    <lineage>
        <taxon>Eukaryota</taxon>
        <taxon>Metazoa</taxon>
        <taxon>Ecdysozoa</taxon>
        <taxon>Nematoda</taxon>
        <taxon>Chromadorea</taxon>
        <taxon>Rhabditida</taxon>
        <taxon>Rhabditina</taxon>
        <taxon>Rhabditomorpha</taxon>
        <taxon>Strongyloidea</taxon>
        <taxon>Heterorhabditidae</taxon>
        <taxon>Heterorhabditis</taxon>
    </lineage>
</organism>
<evidence type="ECO:0000313" key="2">
    <source>
        <dbReference type="WBParaSite" id="Hba_12425"/>
    </source>
</evidence>
<dbReference type="AlphaFoldDB" id="A0A1I7X4S7"/>
<name>A0A1I7X4S7_HETBA</name>
<protein>
    <submittedName>
        <fullName evidence="2">SERPIN domain-containing protein</fullName>
    </submittedName>
</protein>
<reference evidence="2" key="1">
    <citation type="submission" date="2016-11" db="UniProtKB">
        <authorList>
            <consortium name="WormBaseParasite"/>
        </authorList>
    </citation>
    <scope>IDENTIFICATION</scope>
</reference>
<sequence>MIIELFFKQLTMMNIAIISKHIQIIQWVVENSAWNGFHTFFLPTDKAFAKVGKILSGHSMDKLIVTIIMKRGEKAIHYKVLSKCFQKEVKKLFAVSEVYERYSQFRRGAVWAKVLVPNIPVQNGVVKYGLNNGRSYEMLRNLQLRYALDPWQVLTPEQNFTFFVPTNEAWDKVSPSYLMSYYKINYSFVIYTYSIIPYIVANVYTDFELFWPRGNRVARVIEGGEIAGMNRLLISIITVPAIFKNQRF</sequence>
<dbReference type="Proteomes" id="UP000095283">
    <property type="component" value="Unplaced"/>
</dbReference>
<keyword evidence="1" id="KW-1185">Reference proteome</keyword>
<dbReference type="SUPFAM" id="SSF82153">
    <property type="entry name" value="FAS1 domain"/>
    <property type="match status" value="2"/>
</dbReference>
<evidence type="ECO:0000313" key="1">
    <source>
        <dbReference type="Proteomes" id="UP000095283"/>
    </source>
</evidence>
<proteinExistence type="predicted"/>
<dbReference type="InterPro" id="IPR036378">
    <property type="entry name" value="FAS1_dom_sf"/>
</dbReference>
<dbReference type="WBParaSite" id="Hba_12425">
    <property type="protein sequence ID" value="Hba_12425"/>
    <property type="gene ID" value="Hba_12425"/>
</dbReference>
<accession>A0A1I7X4S7</accession>